<sequence length="207" mass="23736">MGTKLPWYIMPIYPFFALAVGYYLSYLYGGDKQYPKLYTFCFFSLSIMIVAGGIYLWKDTQEIILVIMACILFITFFLTSQKLKQNSPNFINILVIGLYSSLILLITSSVWVWELNEAFAVKPVANLIKENTPPKTIIYTSFEYSRPSLDFYSDRQILAENNATLEKLASTGSYLLLDQETFDNLKLTDVKILGEVKEFILISTNNQ</sequence>
<proteinExistence type="predicted"/>
<gene>
    <name evidence="2" type="ORF">CWATWH0402_2264</name>
</gene>
<reference evidence="2 3" key="2">
    <citation type="submission" date="2013-09" db="EMBL/GenBank/DDBJ databases">
        <title>Whole genome comparison of six Crocosphaera watsonii strains with differing phenotypes.</title>
        <authorList>
            <person name="Bench S.R."/>
            <person name="Heller P."/>
            <person name="Frank I."/>
            <person name="Arciniega M."/>
            <person name="Shilova I.N."/>
            <person name="Zehr J.P."/>
        </authorList>
    </citation>
    <scope>NUCLEOTIDE SEQUENCE [LARGE SCALE GENOMIC DNA]</scope>
    <source>
        <strain evidence="2 3">WH 0402</strain>
    </source>
</reference>
<protein>
    <recommendedName>
        <fullName evidence="4">4-amino-4-deoxy-L-arabinose transferase and related glycosyltransferases of PMT family</fullName>
    </recommendedName>
</protein>
<evidence type="ECO:0000256" key="1">
    <source>
        <dbReference type="SAM" id="Phobius"/>
    </source>
</evidence>
<feature type="transmembrane region" description="Helical" evidence="1">
    <location>
        <begin position="63"/>
        <end position="79"/>
    </location>
</feature>
<organism evidence="2 3">
    <name type="scientific">Crocosphaera watsonii WH 0402</name>
    <dbReference type="NCBI Taxonomy" id="1284629"/>
    <lineage>
        <taxon>Bacteria</taxon>
        <taxon>Bacillati</taxon>
        <taxon>Cyanobacteriota</taxon>
        <taxon>Cyanophyceae</taxon>
        <taxon>Oscillatoriophycideae</taxon>
        <taxon>Chroococcales</taxon>
        <taxon>Aphanothecaceae</taxon>
        <taxon>Crocosphaera</taxon>
    </lineage>
</organism>
<feature type="transmembrane region" description="Helical" evidence="1">
    <location>
        <begin position="6"/>
        <end position="25"/>
    </location>
</feature>
<dbReference type="Proteomes" id="UP000018130">
    <property type="component" value="Unassembled WGS sequence"/>
</dbReference>
<feature type="transmembrane region" description="Helical" evidence="1">
    <location>
        <begin position="91"/>
        <end position="113"/>
    </location>
</feature>
<keyword evidence="1" id="KW-1133">Transmembrane helix</keyword>
<comment type="caution">
    <text evidence="2">The sequence shown here is derived from an EMBL/GenBank/DDBJ whole genome shotgun (WGS) entry which is preliminary data.</text>
</comment>
<feature type="transmembrane region" description="Helical" evidence="1">
    <location>
        <begin position="37"/>
        <end position="57"/>
    </location>
</feature>
<evidence type="ECO:0000313" key="2">
    <source>
        <dbReference type="EMBL" id="CCQ71027.1"/>
    </source>
</evidence>
<name>T2K0Z2_CROWT</name>
<dbReference type="EMBL" id="CAQN01001334">
    <property type="protein sequence ID" value="CCQ71027.1"/>
    <property type="molecule type" value="Genomic_DNA"/>
</dbReference>
<keyword evidence="1" id="KW-0812">Transmembrane</keyword>
<keyword evidence="1" id="KW-0472">Membrane</keyword>
<evidence type="ECO:0000313" key="3">
    <source>
        <dbReference type="Proteomes" id="UP000018130"/>
    </source>
</evidence>
<dbReference type="AlphaFoldDB" id="T2K0Z2"/>
<reference evidence="2 3" key="1">
    <citation type="submission" date="2013-01" db="EMBL/GenBank/DDBJ databases">
        <authorList>
            <person name="Bench S."/>
        </authorList>
    </citation>
    <scope>NUCLEOTIDE SEQUENCE [LARGE SCALE GENOMIC DNA]</scope>
    <source>
        <strain evidence="2 3">WH 0402</strain>
    </source>
</reference>
<evidence type="ECO:0008006" key="4">
    <source>
        <dbReference type="Google" id="ProtNLM"/>
    </source>
</evidence>
<accession>T2K0Z2</accession>